<evidence type="ECO:0000256" key="2">
    <source>
        <dbReference type="ARBA" id="ARBA00022801"/>
    </source>
</evidence>
<evidence type="ECO:0000259" key="5">
    <source>
        <dbReference type="Pfam" id="PF00251"/>
    </source>
</evidence>
<dbReference type="InterPro" id="IPR023296">
    <property type="entry name" value="Glyco_hydro_beta-prop_sf"/>
</dbReference>
<protein>
    <recommendedName>
        <fullName evidence="9">Glycosyl hydrolase family 32 C-terminal domain-containing protein</fullName>
    </recommendedName>
</protein>
<keyword evidence="2 4" id="KW-0378">Hydrolase</keyword>
<name>A0AAV5IJP2_9ROSI</name>
<feature type="domain" description="Glycosyl hydrolase family 32 N-terminal" evidence="5">
    <location>
        <begin position="70"/>
        <end position="137"/>
    </location>
</feature>
<dbReference type="InterPro" id="IPR013148">
    <property type="entry name" value="Glyco_hydro_32_N"/>
</dbReference>
<evidence type="ECO:0008006" key="9">
    <source>
        <dbReference type="Google" id="ProtNLM"/>
    </source>
</evidence>
<evidence type="ECO:0000256" key="1">
    <source>
        <dbReference type="ARBA" id="ARBA00009902"/>
    </source>
</evidence>
<gene>
    <name evidence="7" type="ORF">SLEP1_g12869</name>
</gene>
<dbReference type="InterPro" id="IPR013189">
    <property type="entry name" value="Glyco_hydro_32_C"/>
</dbReference>
<dbReference type="Pfam" id="PF08244">
    <property type="entry name" value="Glyco_hydro_32C"/>
    <property type="match status" value="1"/>
</dbReference>
<dbReference type="PANTHER" id="PTHR31953">
    <property type="entry name" value="BETA-FRUCTOFURANOSIDASE, INSOLUBLE ISOENZYME CWINV1-RELATED"/>
    <property type="match status" value="1"/>
</dbReference>
<dbReference type="Pfam" id="PF00251">
    <property type="entry name" value="Glyco_hydro_32N"/>
    <property type="match status" value="1"/>
</dbReference>
<comment type="caution">
    <text evidence="7">The sequence shown here is derived from an EMBL/GenBank/DDBJ whole genome shotgun (WGS) entry which is preliminary data.</text>
</comment>
<proteinExistence type="inferred from homology"/>
<dbReference type="AlphaFoldDB" id="A0AAV5IJP2"/>
<reference evidence="7 8" key="1">
    <citation type="journal article" date="2021" name="Commun. Biol.">
        <title>The genome of Shorea leprosula (Dipterocarpaceae) highlights the ecological relevance of drought in aseasonal tropical rainforests.</title>
        <authorList>
            <person name="Ng K.K.S."/>
            <person name="Kobayashi M.J."/>
            <person name="Fawcett J.A."/>
            <person name="Hatakeyama M."/>
            <person name="Paape T."/>
            <person name="Ng C.H."/>
            <person name="Ang C.C."/>
            <person name="Tnah L.H."/>
            <person name="Lee C.T."/>
            <person name="Nishiyama T."/>
            <person name="Sese J."/>
            <person name="O'Brien M.J."/>
            <person name="Copetti D."/>
            <person name="Mohd Noor M.I."/>
            <person name="Ong R.C."/>
            <person name="Putra M."/>
            <person name="Sireger I.Z."/>
            <person name="Indrioko S."/>
            <person name="Kosugi Y."/>
            <person name="Izuno A."/>
            <person name="Isagi Y."/>
            <person name="Lee S.L."/>
            <person name="Shimizu K.K."/>
        </authorList>
    </citation>
    <scope>NUCLEOTIDE SEQUENCE [LARGE SCALE GENOMIC DNA]</scope>
    <source>
        <strain evidence="7">214</strain>
    </source>
</reference>
<dbReference type="SUPFAM" id="SSF75005">
    <property type="entry name" value="Arabinanase/levansucrase/invertase"/>
    <property type="match status" value="1"/>
</dbReference>
<dbReference type="GO" id="GO:0016798">
    <property type="term" value="F:hydrolase activity, acting on glycosyl bonds"/>
    <property type="evidence" value="ECO:0007669"/>
    <property type="project" value="UniProtKB-KW"/>
</dbReference>
<keyword evidence="8" id="KW-1185">Reference proteome</keyword>
<dbReference type="Gene3D" id="2.60.120.560">
    <property type="entry name" value="Exo-inulinase, domain 1"/>
    <property type="match status" value="1"/>
</dbReference>
<dbReference type="SUPFAM" id="SSF49899">
    <property type="entry name" value="Concanavalin A-like lectins/glucanases"/>
    <property type="match status" value="1"/>
</dbReference>
<dbReference type="InterPro" id="IPR050551">
    <property type="entry name" value="Fructan_Metab_Enzymes"/>
</dbReference>
<dbReference type="Proteomes" id="UP001054252">
    <property type="component" value="Unassembled WGS sequence"/>
</dbReference>
<organism evidence="7 8">
    <name type="scientific">Rubroshorea leprosula</name>
    <dbReference type="NCBI Taxonomy" id="152421"/>
    <lineage>
        <taxon>Eukaryota</taxon>
        <taxon>Viridiplantae</taxon>
        <taxon>Streptophyta</taxon>
        <taxon>Embryophyta</taxon>
        <taxon>Tracheophyta</taxon>
        <taxon>Spermatophyta</taxon>
        <taxon>Magnoliopsida</taxon>
        <taxon>eudicotyledons</taxon>
        <taxon>Gunneridae</taxon>
        <taxon>Pentapetalae</taxon>
        <taxon>rosids</taxon>
        <taxon>malvids</taxon>
        <taxon>Malvales</taxon>
        <taxon>Dipterocarpaceae</taxon>
        <taxon>Rubroshorea</taxon>
    </lineage>
</organism>
<dbReference type="InterPro" id="IPR013320">
    <property type="entry name" value="ConA-like_dom_sf"/>
</dbReference>
<feature type="domain" description="Glycosyl hydrolase family 32 C-terminal" evidence="6">
    <location>
        <begin position="180"/>
        <end position="253"/>
    </location>
</feature>
<evidence type="ECO:0000256" key="4">
    <source>
        <dbReference type="RuleBase" id="RU362110"/>
    </source>
</evidence>
<evidence type="ECO:0000256" key="3">
    <source>
        <dbReference type="ARBA" id="ARBA00023295"/>
    </source>
</evidence>
<dbReference type="EMBL" id="BPVZ01000015">
    <property type="protein sequence ID" value="GKV00124.1"/>
    <property type="molecule type" value="Genomic_DNA"/>
</dbReference>
<accession>A0AAV5IJP2</accession>
<evidence type="ECO:0000313" key="8">
    <source>
        <dbReference type="Proteomes" id="UP001054252"/>
    </source>
</evidence>
<evidence type="ECO:0000259" key="6">
    <source>
        <dbReference type="Pfam" id="PF08244"/>
    </source>
</evidence>
<comment type="similarity">
    <text evidence="1 4">Belongs to the glycosyl hydrolase 32 family.</text>
</comment>
<keyword evidence="3 4" id="KW-0326">Glycosidase</keyword>
<sequence>MEGLMQAPHVATLLSDAVGRRLTRLLLAAVFSPAHELLLNSYLHHDKAICTLYSFDLGSTTREFTCFPSTPGKPVILYTGIDKENRQTQNLAWPKNLSEPFLRERVKSPQNPLVSPVDGILPDYSRDPLTAWKGNYSVKTDHFSADTDFKGDASDLRSSLDIDKYVVLMCSDQSRSSLREGLDTTTYGAFMDGEPSHEKISLRTLVDHSIIESFDGEGRSCITARVYPKFSIGSEEELYAFNNGTLDVTISKLNA</sequence>
<evidence type="ECO:0000313" key="7">
    <source>
        <dbReference type="EMBL" id="GKV00124.1"/>
    </source>
</evidence>